<evidence type="ECO:0000256" key="5">
    <source>
        <dbReference type="SAM" id="Phobius"/>
    </source>
</evidence>
<dbReference type="RefSeq" id="WP_228982458.1">
    <property type="nucleotide sequence ID" value="NZ_CAJQYY010000031.1"/>
</dbReference>
<feature type="transmembrane region" description="Helical" evidence="5">
    <location>
        <begin position="149"/>
        <end position="172"/>
    </location>
</feature>
<keyword evidence="4 5" id="KW-0472">Membrane</keyword>
<feature type="transmembrane region" description="Helical" evidence="5">
    <location>
        <begin position="347"/>
        <end position="374"/>
    </location>
</feature>
<feature type="transmembrane region" description="Helical" evidence="5">
    <location>
        <begin position="178"/>
        <end position="199"/>
    </location>
</feature>
<feature type="transmembrane region" description="Helical" evidence="5">
    <location>
        <begin position="58"/>
        <end position="79"/>
    </location>
</feature>
<dbReference type="SUPFAM" id="SSF103473">
    <property type="entry name" value="MFS general substrate transporter"/>
    <property type="match status" value="1"/>
</dbReference>
<feature type="transmembrane region" description="Helical" evidence="5">
    <location>
        <begin position="386"/>
        <end position="408"/>
    </location>
</feature>
<dbReference type="PANTHER" id="PTHR23508">
    <property type="entry name" value="CARBOXYLIC ACID TRANSPORTER PROTEIN HOMOLOG"/>
    <property type="match status" value="1"/>
</dbReference>
<dbReference type="Pfam" id="PF07690">
    <property type="entry name" value="MFS_1"/>
    <property type="match status" value="1"/>
</dbReference>
<evidence type="ECO:0000259" key="6">
    <source>
        <dbReference type="PROSITE" id="PS50850"/>
    </source>
</evidence>
<keyword evidence="8" id="KW-1185">Reference proteome</keyword>
<dbReference type="PROSITE" id="PS50850">
    <property type="entry name" value="MFS"/>
    <property type="match status" value="1"/>
</dbReference>
<comment type="subcellular location">
    <subcellularLocation>
        <location evidence="1">Membrane</location>
        <topology evidence="1">Multi-pass membrane protein</topology>
    </subcellularLocation>
</comment>
<evidence type="ECO:0000256" key="1">
    <source>
        <dbReference type="ARBA" id="ARBA00004141"/>
    </source>
</evidence>
<feature type="transmembrane region" description="Helical" evidence="5">
    <location>
        <begin position="116"/>
        <end position="137"/>
    </location>
</feature>
<feature type="domain" description="Major facilitator superfamily (MFS) profile" evidence="6">
    <location>
        <begin position="25"/>
        <end position="444"/>
    </location>
</feature>
<dbReference type="InterPro" id="IPR005829">
    <property type="entry name" value="Sugar_transporter_CS"/>
</dbReference>
<feature type="transmembrane region" description="Helical" evidence="5">
    <location>
        <begin position="255"/>
        <end position="277"/>
    </location>
</feature>
<keyword evidence="2 5" id="KW-0812">Transmembrane</keyword>
<dbReference type="PROSITE" id="PS00217">
    <property type="entry name" value="SUGAR_TRANSPORT_2"/>
    <property type="match status" value="1"/>
</dbReference>
<feature type="transmembrane region" description="Helical" evidence="5">
    <location>
        <begin position="414"/>
        <end position="436"/>
    </location>
</feature>
<keyword evidence="3 5" id="KW-1133">Transmembrane helix</keyword>
<comment type="caution">
    <text evidence="7">The sequence shown here is derived from an EMBL/GenBank/DDBJ whole genome shotgun (WGS) entry which is preliminary data.</text>
</comment>
<dbReference type="Gene3D" id="1.20.1250.20">
    <property type="entry name" value="MFS general substrate transporter like domains"/>
    <property type="match status" value="1"/>
</dbReference>
<dbReference type="InterPro" id="IPR020846">
    <property type="entry name" value="MFS_dom"/>
</dbReference>
<evidence type="ECO:0000313" key="8">
    <source>
        <dbReference type="Proteomes" id="UP000789752"/>
    </source>
</evidence>
<dbReference type="EMBL" id="CAJQYY010000031">
    <property type="protein sequence ID" value="CAG4918467.1"/>
    <property type="molecule type" value="Genomic_DNA"/>
</dbReference>
<evidence type="ECO:0000256" key="3">
    <source>
        <dbReference type="ARBA" id="ARBA00022989"/>
    </source>
</evidence>
<organism evidence="7 8">
    <name type="scientific">Paraburkholderia gardini</name>
    <dbReference type="NCBI Taxonomy" id="2823469"/>
    <lineage>
        <taxon>Bacteria</taxon>
        <taxon>Pseudomonadati</taxon>
        <taxon>Pseudomonadota</taxon>
        <taxon>Betaproteobacteria</taxon>
        <taxon>Burkholderiales</taxon>
        <taxon>Burkholderiaceae</taxon>
        <taxon>Paraburkholderia</taxon>
    </lineage>
</organism>
<evidence type="ECO:0000256" key="4">
    <source>
        <dbReference type="ARBA" id="ARBA00023136"/>
    </source>
</evidence>
<gene>
    <name evidence="7" type="primary">mhbT_2</name>
    <name evidence="7" type="ORF">R54767_04510</name>
</gene>
<feature type="transmembrane region" description="Helical" evidence="5">
    <location>
        <begin position="321"/>
        <end position="341"/>
    </location>
</feature>
<feature type="transmembrane region" description="Helical" evidence="5">
    <location>
        <begin position="297"/>
        <end position="314"/>
    </location>
</feature>
<feature type="transmembrane region" description="Helical" evidence="5">
    <location>
        <begin position="91"/>
        <end position="110"/>
    </location>
</feature>
<proteinExistence type="predicted"/>
<protein>
    <submittedName>
        <fullName evidence="7">3-hydroxybenzoate transporter MhbT</fullName>
    </submittedName>
</protein>
<dbReference type="InterPro" id="IPR036259">
    <property type="entry name" value="MFS_trans_sf"/>
</dbReference>
<dbReference type="Proteomes" id="UP000789752">
    <property type="component" value="Unassembled WGS sequence"/>
</dbReference>
<name>A0ABM8U958_9BURK</name>
<reference evidence="7 8" key="1">
    <citation type="submission" date="2021-04" db="EMBL/GenBank/DDBJ databases">
        <authorList>
            <person name="Vanwijnsberghe S."/>
        </authorList>
    </citation>
    <scope>NUCLEOTIDE SEQUENCE [LARGE SCALE GENOMIC DNA]</scope>
    <source>
        <strain evidence="7 8">LMG 32171</strain>
    </source>
</reference>
<evidence type="ECO:0000313" key="7">
    <source>
        <dbReference type="EMBL" id="CAG4918467.1"/>
    </source>
</evidence>
<accession>A0ABM8U958</accession>
<feature type="transmembrane region" description="Helical" evidence="5">
    <location>
        <begin position="21"/>
        <end position="38"/>
    </location>
</feature>
<dbReference type="CDD" id="cd17365">
    <property type="entry name" value="MFS_PcaK_like"/>
    <property type="match status" value="1"/>
</dbReference>
<dbReference type="PANTHER" id="PTHR23508:SF10">
    <property type="entry name" value="CARBOXYLIC ACID TRANSPORTER PROTEIN HOMOLOG"/>
    <property type="match status" value="1"/>
</dbReference>
<sequence>MQADRTFNIATLIEEQKTGRFAVGLLFWCFLIMLMDGYDQTAVSFAAPAIIKEWHVARGAFGSVFGAGLFGTLIGSFVFGYLGDRLGRKKAIILGGLFFGALTLVSVWATSLHELMLLRFLAGIGMGGVIPNSVALVAEYAPKRLRATWVTLMFSGFSIGAGSGGLVSSALISRYGWPVMFVLGGVGSLLVAVLLIFTLPESAKLLVVRQRSVETVRKLVARLRPELQIPSDAQFVAGEVQEKPRFVLKLIFSDGLAAITPLLWIVFIVNSMALYFLQNWLPILMEGLGIDPGGAGIITTMFSVGGVLGGLILCRFVDRHGVLAIISLPAIGCPVVALLGHGSSEGWLMLAVFATGFCVVGAQYGLYAVAGMIYPTAFRSAGVGSAISVGKIGSVSGPVIGGLLLSMHLPVAQLFHAAALLFLIVAVFSAVLALLYRTRFGAQRAAQTTVVDPLRHSALGDS</sequence>
<evidence type="ECO:0000256" key="2">
    <source>
        <dbReference type="ARBA" id="ARBA00022692"/>
    </source>
</evidence>
<dbReference type="InterPro" id="IPR011701">
    <property type="entry name" value="MFS"/>
</dbReference>